<dbReference type="EMBL" id="BDGI01000128">
    <property type="protein sequence ID" value="GAV29626.1"/>
    <property type="molecule type" value="Genomic_DNA"/>
</dbReference>
<keyword evidence="9 16" id="KW-0756">Sterol biosynthesis</keyword>
<keyword evidence="12 16" id="KW-1207">Sterol metabolism</keyword>
<feature type="transmembrane region" description="Helical" evidence="16">
    <location>
        <begin position="151"/>
        <end position="172"/>
    </location>
</feature>
<accession>A0A1Q2YJ94</accession>
<feature type="transmembrane region" description="Helical" evidence="16">
    <location>
        <begin position="243"/>
        <end position="262"/>
    </location>
</feature>
<dbReference type="Gene3D" id="1.20.120.1630">
    <property type="match status" value="1"/>
</dbReference>
<keyword evidence="7 16" id="KW-1133">Transmembrane helix</keyword>
<feature type="transmembrane region" description="Helical" evidence="16">
    <location>
        <begin position="389"/>
        <end position="408"/>
    </location>
</feature>
<keyword evidence="10 16" id="KW-0443">Lipid metabolism</keyword>
<evidence type="ECO:0000256" key="2">
    <source>
        <dbReference type="ARBA" id="ARBA00005402"/>
    </source>
</evidence>
<keyword evidence="6 16" id="KW-0752">Steroid biosynthesis</keyword>
<keyword evidence="4 16" id="KW-0812">Transmembrane</keyword>
<evidence type="ECO:0000256" key="14">
    <source>
        <dbReference type="ARBA" id="ARBA00052254"/>
    </source>
</evidence>
<feature type="transmembrane region" description="Helical" evidence="16">
    <location>
        <begin position="78"/>
        <end position="98"/>
    </location>
</feature>
<dbReference type="InterPro" id="IPR018083">
    <property type="entry name" value="Sterol_reductase_CS"/>
</dbReference>
<comment type="caution">
    <text evidence="17">The sequence shown here is derived from an EMBL/GenBank/DDBJ whole genome shotgun (WGS) entry which is preliminary data.</text>
</comment>
<feature type="transmembrane region" description="Helical" evidence="16">
    <location>
        <begin position="282"/>
        <end position="300"/>
    </location>
</feature>
<evidence type="ECO:0000313" key="18">
    <source>
        <dbReference type="Proteomes" id="UP000186136"/>
    </source>
</evidence>
<dbReference type="Proteomes" id="UP000186136">
    <property type="component" value="Unassembled WGS sequence"/>
</dbReference>
<comment type="pathway">
    <text evidence="15">Steroid biosynthesis; zymosterol biosynthesis; zymosterol from lanosterol: step 2/6.</text>
</comment>
<dbReference type="FunFam" id="1.20.120.1630:FF:000009">
    <property type="entry name" value="C-14 sterol reductase"/>
    <property type="match status" value="1"/>
</dbReference>
<comment type="catalytic activity">
    <reaction evidence="14">
        <text>4,4-dimethyl-5alpha-cholesta-8,24-dien-3beta-ol + NADP(+) = 4,4-dimethyl-5alpha-cholesta-8,14,24-trien-3beta-ol + NADPH + H(+)</text>
        <dbReference type="Rhea" id="RHEA:18561"/>
        <dbReference type="ChEBI" id="CHEBI:15378"/>
        <dbReference type="ChEBI" id="CHEBI:17813"/>
        <dbReference type="ChEBI" id="CHEBI:18364"/>
        <dbReference type="ChEBI" id="CHEBI:57783"/>
        <dbReference type="ChEBI" id="CHEBI:58349"/>
        <dbReference type="EC" id="1.3.1.70"/>
    </reaction>
    <physiologicalReaction direction="right-to-left" evidence="14">
        <dbReference type="Rhea" id="RHEA:18563"/>
    </physiologicalReaction>
</comment>
<keyword evidence="5" id="KW-0521">NADP</keyword>
<comment type="subcellular location">
    <subcellularLocation>
        <location evidence="1">Membrane</location>
        <topology evidence="1">Multi-pass membrane protein</topology>
    </subcellularLocation>
</comment>
<evidence type="ECO:0000256" key="6">
    <source>
        <dbReference type="ARBA" id="ARBA00022955"/>
    </source>
</evidence>
<keyword evidence="11 16" id="KW-0472">Membrane</keyword>
<sequence length="441" mass="50936">MSQLNPTTKNKDFGGAIGAAVLIVFLPLVVLFLYLACNDQYIAEGVKIDASAIAAIFEERVLNDWKNVFFNQECWKFYLFWFFTLVGLDMFIPGKVIYGVELRDGTKLKYTINGFQLVGFLLAVLGSRFYLYGLHVPELDFLYDNFLCMMATSWIFSVLLSFFVYLCSFLNLSGSQKNGKGTKERILSIGGNSGNFLFDWFIGRELNPRIGEWDIKLFCELRPGLLLWSLLNLASLQRQYQKLGYVTNSMILVNVLQFIYVIDGVLNEEGCLTMMDITTDGFGFMLAFGDLCWVPFCYCLQSRYLSLVEINLSNVAVSIIIGVMTTGFYIFKASNIQKNNFRQGKLPHLRSIQTDRGTKLLIEGWWGVSQHINYFGDILVALSWCLPTSFNTVLTYFYVIYFTALLLHRQTRDEEKCRRKYGKYWTEYEKHVPYKIIPYFY</sequence>
<evidence type="ECO:0000256" key="12">
    <source>
        <dbReference type="ARBA" id="ARBA00023166"/>
    </source>
</evidence>
<dbReference type="InterPro" id="IPR001171">
    <property type="entry name" value="ERG24_DHCR-like"/>
</dbReference>
<evidence type="ECO:0000256" key="10">
    <source>
        <dbReference type="ARBA" id="ARBA00023098"/>
    </source>
</evidence>
<dbReference type="AlphaFoldDB" id="A0A1Q2YJ94"/>
<feature type="transmembrane region" description="Helical" evidence="16">
    <location>
        <begin position="312"/>
        <end position="331"/>
    </location>
</feature>
<reference evidence="17 18" key="1">
    <citation type="submission" date="2016-08" db="EMBL/GenBank/DDBJ databases">
        <title>Whole genome shotgun sequence of Pichia membranifaciens KS47-1.</title>
        <authorList>
            <person name="Konishi M."/>
            <person name="Ishida M."/>
            <person name="Arakawa T."/>
            <person name="Kato Y."/>
            <person name="Horiuchi J."/>
        </authorList>
    </citation>
    <scope>NUCLEOTIDE SEQUENCE [LARGE SCALE GENOMIC DNA]</scope>
    <source>
        <strain evidence="17 18">KS47-1</strain>
    </source>
</reference>
<dbReference type="GO" id="GO:0006696">
    <property type="term" value="P:ergosterol biosynthetic process"/>
    <property type="evidence" value="ECO:0007669"/>
    <property type="project" value="TreeGrafter"/>
</dbReference>
<dbReference type="PROSITE" id="PS01017">
    <property type="entry name" value="STEROL_REDUCT_1"/>
    <property type="match status" value="1"/>
</dbReference>
<gene>
    <name evidence="17" type="ORF">PMKS-003127</name>
</gene>
<dbReference type="PROSITE" id="PS01018">
    <property type="entry name" value="STEROL_REDUCT_2"/>
    <property type="match status" value="1"/>
</dbReference>
<dbReference type="GO" id="GO:0050613">
    <property type="term" value="F:Delta14-sterol reductase activity"/>
    <property type="evidence" value="ECO:0007669"/>
    <property type="project" value="UniProtKB-EC"/>
</dbReference>
<evidence type="ECO:0000256" key="4">
    <source>
        <dbReference type="ARBA" id="ARBA00022692"/>
    </source>
</evidence>
<name>A0A1Q2YJ94_9ASCO</name>
<evidence type="ECO:0000256" key="13">
    <source>
        <dbReference type="ARBA" id="ARBA00023221"/>
    </source>
</evidence>
<dbReference type="GO" id="GO:0005789">
    <property type="term" value="C:endoplasmic reticulum membrane"/>
    <property type="evidence" value="ECO:0007669"/>
    <property type="project" value="TreeGrafter"/>
</dbReference>
<evidence type="ECO:0000256" key="1">
    <source>
        <dbReference type="ARBA" id="ARBA00004141"/>
    </source>
</evidence>
<dbReference type="OrthoDB" id="10262235at2759"/>
<evidence type="ECO:0000256" key="8">
    <source>
        <dbReference type="ARBA" id="ARBA00023002"/>
    </source>
</evidence>
<comment type="similarity">
    <text evidence="2 16">Belongs to the ERG4/ERG24 family.</text>
</comment>
<keyword evidence="3 16" id="KW-0444">Lipid biosynthesis</keyword>
<proteinExistence type="inferred from homology"/>
<evidence type="ECO:0000256" key="9">
    <source>
        <dbReference type="ARBA" id="ARBA00023011"/>
    </source>
</evidence>
<dbReference type="PANTHER" id="PTHR21257:SF52">
    <property type="entry name" value="DELTA(14)-STEROL REDUCTASE TM7SF2"/>
    <property type="match status" value="1"/>
</dbReference>
<keyword evidence="13 16" id="KW-0753">Steroid metabolism</keyword>
<evidence type="ECO:0000256" key="11">
    <source>
        <dbReference type="ARBA" id="ARBA00023136"/>
    </source>
</evidence>
<keyword evidence="8 16" id="KW-0560">Oxidoreductase</keyword>
<evidence type="ECO:0000256" key="7">
    <source>
        <dbReference type="ARBA" id="ARBA00022989"/>
    </source>
</evidence>
<keyword evidence="18" id="KW-1185">Reference proteome</keyword>
<protein>
    <recommendedName>
        <fullName evidence="16">Delta(14)-sterol reductase</fullName>
    </recommendedName>
    <alternativeName>
        <fullName evidence="16">C-14 sterol reductase</fullName>
    </alternativeName>
    <alternativeName>
        <fullName evidence="16">Sterol C14-reductase</fullName>
    </alternativeName>
</protein>
<feature type="transmembrane region" description="Helical" evidence="16">
    <location>
        <begin position="12"/>
        <end position="36"/>
    </location>
</feature>
<feature type="transmembrane region" description="Helical" evidence="16">
    <location>
        <begin position="110"/>
        <end position="131"/>
    </location>
</feature>
<evidence type="ECO:0000313" key="17">
    <source>
        <dbReference type="EMBL" id="GAV29626.1"/>
    </source>
</evidence>
<evidence type="ECO:0000256" key="3">
    <source>
        <dbReference type="ARBA" id="ARBA00022516"/>
    </source>
</evidence>
<evidence type="ECO:0000256" key="16">
    <source>
        <dbReference type="RuleBase" id="RU369120"/>
    </source>
</evidence>
<dbReference type="PANTHER" id="PTHR21257">
    <property type="entry name" value="DELTA(14)-STEROL REDUCTASE"/>
    <property type="match status" value="1"/>
</dbReference>
<evidence type="ECO:0000256" key="15">
    <source>
        <dbReference type="ARBA" id="ARBA00060638"/>
    </source>
</evidence>
<dbReference type="Pfam" id="PF01222">
    <property type="entry name" value="ERG4_ERG24"/>
    <property type="match status" value="1"/>
</dbReference>
<organism evidence="17 18">
    <name type="scientific">Pichia membranifaciens</name>
    <dbReference type="NCBI Taxonomy" id="4926"/>
    <lineage>
        <taxon>Eukaryota</taxon>
        <taxon>Fungi</taxon>
        <taxon>Dikarya</taxon>
        <taxon>Ascomycota</taxon>
        <taxon>Saccharomycotina</taxon>
        <taxon>Pichiomycetes</taxon>
        <taxon>Pichiales</taxon>
        <taxon>Pichiaceae</taxon>
        <taxon>Pichia</taxon>
    </lineage>
</organism>
<evidence type="ECO:0000256" key="5">
    <source>
        <dbReference type="ARBA" id="ARBA00022857"/>
    </source>
</evidence>